<dbReference type="Pfam" id="PF13186">
    <property type="entry name" value="SPASM"/>
    <property type="match status" value="1"/>
</dbReference>
<dbReference type="InterPro" id="IPR023867">
    <property type="entry name" value="Sulphatase_maturase_rSAM"/>
</dbReference>
<comment type="cofactor">
    <cofactor evidence="1">
        <name>[4Fe-4S] cluster</name>
        <dbReference type="ChEBI" id="CHEBI:49883"/>
    </cofactor>
</comment>
<dbReference type="NCBIfam" id="TIGR04085">
    <property type="entry name" value="rSAM_more_4Fe4S"/>
    <property type="match status" value="1"/>
</dbReference>
<dbReference type="SUPFAM" id="SSF102114">
    <property type="entry name" value="Radical SAM enzymes"/>
    <property type="match status" value="1"/>
</dbReference>
<evidence type="ECO:0000313" key="4">
    <source>
        <dbReference type="Proteomes" id="UP000184465"/>
    </source>
</evidence>
<evidence type="ECO:0000256" key="1">
    <source>
        <dbReference type="ARBA" id="ARBA00001966"/>
    </source>
</evidence>
<dbReference type="InterPro" id="IPR023885">
    <property type="entry name" value="4Fe4S-binding_SPASM_dom"/>
</dbReference>
<keyword evidence="4" id="KW-1185">Reference proteome</keyword>
<dbReference type="RefSeq" id="WP_073150391.1">
    <property type="nucleotide sequence ID" value="NZ_FRAG01000031.1"/>
</dbReference>
<dbReference type="Gene3D" id="3.20.20.70">
    <property type="entry name" value="Aldolase class I"/>
    <property type="match status" value="1"/>
</dbReference>
<organism evidence="3 4">
    <name type="scientific">Paramaledivibacter caminithermalis (strain DSM 15212 / CIP 107654 / DViRD3)</name>
    <name type="common">Clostridium caminithermale</name>
    <dbReference type="NCBI Taxonomy" id="1121301"/>
    <lineage>
        <taxon>Bacteria</taxon>
        <taxon>Bacillati</taxon>
        <taxon>Bacillota</taxon>
        <taxon>Clostridia</taxon>
        <taxon>Peptostreptococcales</taxon>
        <taxon>Caminicellaceae</taxon>
        <taxon>Paramaledivibacter</taxon>
    </lineage>
</organism>
<dbReference type="GO" id="GO:0016491">
    <property type="term" value="F:oxidoreductase activity"/>
    <property type="evidence" value="ECO:0007669"/>
    <property type="project" value="InterPro"/>
</dbReference>
<accession>A0A1M6Q7M4</accession>
<dbReference type="Proteomes" id="UP000184465">
    <property type="component" value="Unassembled WGS sequence"/>
</dbReference>
<evidence type="ECO:0000259" key="2">
    <source>
        <dbReference type="Pfam" id="PF13186"/>
    </source>
</evidence>
<protein>
    <submittedName>
        <fullName evidence="3">Radical SAM additional 4Fe4S-binding SPASM domain-containing protein</fullName>
    </submittedName>
</protein>
<dbReference type="EMBL" id="FRAG01000031">
    <property type="protein sequence ID" value="SHK16093.1"/>
    <property type="molecule type" value="Genomic_DNA"/>
</dbReference>
<name>A0A1M6Q7M4_PARC5</name>
<evidence type="ECO:0000313" key="3">
    <source>
        <dbReference type="EMBL" id="SHK16093.1"/>
    </source>
</evidence>
<dbReference type="InterPro" id="IPR058240">
    <property type="entry name" value="rSAM_sf"/>
</dbReference>
<dbReference type="InterPro" id="IPR013785">
    <property type="entry name" value="Aldolase_TIM"/>
</dbReference>
<dbReference type="PANTHER" id="PTHR43273">
    <property type="entry name" value="ANAEROBIC SULFATASE-MATURATING ENZYME HOMOLOG ASLB-RELATED"/>
    <property type="match status" value="1"/>
</dbReference>
<gene>
    <name evidence="3" type="ORF">SAMN02745912_02449</name>
</gene>
<dbReference type="AlphaFoldDB" id="A0A1M6Q7M4"/>
<dbReference type="STRING" id="1121301.SAMN02745912_02449"/>
<dbReference type="PANTHER" id="PTHR43273:SF8">
    <property type="entry name" value="RADICAL SAM DOMAIN PROTEIN"/>
    <property type="match status" value="1"/>
</dbReference>
<proteinExistence type="predicted"/>
<feature type="domain" description="4Fe4S-binding SPASM" evidence="2">
    <location>
        <begin position="184"/>
        <end position="241"/>
    </location>
</feature>
<reference evidence="4" key="1">
    <citation type="submission" date="2016-11" db="EMBL/GenBank/DDBJ databases">
        <authorList>
            <person name="Varghese N."/>
            <person name="Submissions S."/>
        </authorList>
    </citation>
    <scope>NUCLEOTIDE SEQUENCE [LARGE SCALE GENOMIC DNA]</scope>
    <source>
        <strain evidence="4">DSM 15212 / CIP 107654 / DViRD3</strain>
    </source>
</reference>
<sequence length="298" mass="34234">MLNPELIIQVLEYFGNGDKYDIKIDYGCTTNGTYVPDSLIKYFSKYDVRAAISVDYIDNETGNFRGSGNSSLKWELVERNIRKLLNSNVEVKLQSVLSQETWDKYTYDLINFASQVGIKAIGLILSFDFNFYKIFSPQEIAHRVLEIYDYSQSQNVQITGYWYLSFLGIINPDDWEERRSWKTCPTIGRLLSVEADGSVYACKTTARKLGNIESFNEIFKNDNYKYYAMRAYTNSHKCHGCIIEGFCSGNCTGAVENEFGNIYSVDDNYCTTVKLIVDGLLKRYLSEISQKITVHKFV</sequence>